<organism evidence="3 4">
    <name type="scientific">Nocardia callitridis</name>
    <dbReference type="NCBI Taxonomy" id="648753"/>
    <lineage>
        <taxon>Bacteria</taxon>
        <taxon>Bacillati</taxon>
        <taxon>Actinomycetota</taxon>
        <taxon>Actinomycetes</taxon>
        <taxon>Mycobacteriales</taxon>
        <taxon>Nocardiaceae</taxon>
        <taxon>Nocardia</taxon>
    </lineage>
</organism>
<keyword evidence="4" id="KW-1185">Reference proteome</keyword>
<protein>
    <submittedName>
        <fullName evidence="3">Alpha/beta fold hydrolase</fullName>
    </submittedName>
</protein>
<reference evidence="4" key="1">
    <citation type="journal article" date="2019" name="Int. J. Syst. Evol. Microbiol.">
        <title>The Global Catalogue of Microorganisms (GCM) 10K type strain sequencing project: providing services to taxonomists for standard genome sequencing and annotation.</title>
        <authorList>
            <consortium name="The Broad Institute Genomics Platform"/>
            <consortium name="The Broad Institute Genome Sequencing Center for Infectious Disease"/>
            <person name="Wu L."/>
            <person name="Ma J."/>
        </authorList>
    </citation>
    <scope>NUCLEOTIDE SEQUENCE [LARGE SCALE GENOMIC DNA]</scope>
    <source>
        <strain evidence="4">JCM 18298</strain>
    </source>
</reference>
<gene>
    <name evidence="3" type="ORF">GCM10023318_43840</name>
</gene>
<dbReference type="Pfam" id="PF00561">
    <property type="entry name" value="Abhydrolase_1"/>
    <property type="match status" value="1"/>
</dbReference>
<comment type="caution">
    <text evidence="3">The sequence shown here is derived from an EMBL/GenBank/DDBJ whole genome shotgun (WGS) entry which is preliminary data.</text>
</comment>
<dbReference type="EMBL" id="BAABJM010000004">
    <property type="protein sequence ID" value="GAA5061368.1"/>
    <property type="molecule type" value="Genomic_DNA"/>
</dbReference>
<dbReference type="GO" id="GO:0016787">
    <property type="term" value="F:hydrolase activity"/>
    <property type="evidence" value="ECO:0007669"/>
    <property type="project" value="UniProtKB-KW"/>
</dbReference>
<feature type="region of interest" description="Disordered" evidence="1">
    <location>
        <begin position="1"/>
        <end position="55"/>
    </location>
</feature>
<evidence type="ECO:0000313" key="3">
    <source>
        <dbReference type="EMBL" id="GAA5061368.1"/>
    </source>
</evidence>
<dbReference type="InterPro" id="IPR029058">
    <property type="entry name" value="AB_hydrolase_fold"/>
</dbReference>
<dbReference type="Proteomes" id="UP001500603">
    <property type="component" value="Unassembled WGS sequence"/>
</dbReference>
<dbReference type="Gene3D" id="3.40.50.1820">
    <property type="entry name" value="alpha/beta hydrolase"/>
    <property type="match status" value="1"/>
</dbReference>
<sequence length="339" mass="35308">MLGAGAHAAPAEQPQQEQSLADYIKDGLKDKSAEPKTAEAVAASEGSVSSDTEGFGPAQNTFVEAFAYGAAHPDVAPPGANDWSCKPTEAHPEPVVLVHGTWENAYNNFAAISQPIKDAGYCVFTFNYGKLSIDQGGGVGSLLPGANGTGYIEESSKQLATFVDRVLDATTAAKVNIVGHSQGGPMSLWYLENEGGAAKVHHEITFGGTNHGTTLAGIGALGRAINNLGIDILGPVELLVGHAGIQQTVGSDFINALTANGDTVPGVDYTIVGSRYDEVTTPYDSTFLEAGEGATVKNITLQDGCETDLAEHLGLMYSKRSLSIILNTLDPEQTPDLTC</sequence>
<feature type="compositionally biased region" description="Basic and acidic residues" evidence="1">
    <location>
        <begin position="23"/>
        <end position="37"/>
    </location>
</feature>
<dbReference type="SUPFAM" id="SSF53474">
    <property type="entry name" value="alpha/beta-Hydrolases"/>
    <property type="match status" value="1"/>
</dbReference>
<feature type="domain" description="AB hydrolase-1" evidence="2">
    <location>
        <begin position="94"/>
        <end position="194"/>
    </location>
</feature>
<evidence type="ECO:0000256" key="1">
    <source>
        <dbReference type="SAM" id="MobiDB-lite"/>
    </source>
</evidence>
<name>A0ABP9KQ90_9NOCA</name>
<evidence type="ECO:0000259" key="2">
    <source>
        <dbReference type="Pfam" id="PF00561"/>
    </source>
</evidence>
<accession>A0ABP9KQ90</accession>
<dbReference type="PANTHER" id="PTHR37574">
    <property type="entry name" value="LIPASE B"/>
    <property type="match status" value="1"/>
</dbReference>
<proteinExistence type="predicted"/>
<feature type="compositionally biased region" description="Low complexity" evidence="1">
    <location>
        <begin position="1"/>
        <end position="18"/>
    </location>
</feature>
<evidence type="ECO:0000313" key="4">
    <source>
        <dbReference type="Proteomes" id="UP001500603"/>
    </source>
</evidence>
<dbReference type="PANTHER" id="PTHR37574:SF1">
    <property type="entry name" value="LIPASE B"/>
    <property type="match status" value="1"/>
</dbReference>
<feature type="compositionally biased region" description="Low complexity" evidence="1">
    <location>
        <begin position="38"/>
        <end position="50"/>
    </location>
</feature>
<dbReference type="InterPro" id="IPR000073">
    <property type="entry name" value="AB_hydrolase_1"/>
</dbReference>
<keyword evidence="3" id="KW-0378">Hydrolase</keyword>
<dbReference type="InterPro" id="IPR053228">
    <property type="entry name" value="Stereospecific_Lipase"/>
</dbReference>